<feature type="non-terminal residue" evidence="1">
    <location>
        <position position="97"/>
    </location>
</feature>
<dbReference type="AlphaFoldDB" id="X0T8U7"/>
<evidence type="ECO:0000313" key="1">
    <source>
        <dbReference type="EMBL" id="GAF89923.1"/>
    </source>
</evidence>
<feature type="non-terminal residue" evidence="1">
    <location>
        <position position="1"/>
    </location>
</feature>
<proteinExistence type="predicted"/>
<dbReference type="EMBL" id="BARS01014091">
    <property type="protein sequence ID" value="GAF89923.1"/>
    <property type="molecule type" value="Genomic_DNA"/>
</dbReference>
<comment type="caution">
    <text evidence="1">The sequence shown here is derived from an EMBL/GenBank/DDBJ whole genome shotgun (WGS) entry which is preliminary data.</text>
</comment>
<gene>
    <name evidence="1" type="ORF">S01H1_24012</name>
</gene>
<reference evidence="1" key="1">
    <citation type="journal article" date="2014" name="Front. Microbiol.">
        <title>High frequency of phylogenetically diverse reductive dehalogenase-homologous genes in deep subseafloor sedimentary metagenomes.</title>
        <authorList>
            <person name="Kawai M."/>
            <person name="Futagami T."/>
            <person name="Toyoda A."/>
            <person name="Takaki Y."/>
            <person name="Nishi S."/>
            <person name="Hori S."/>
            <person name="Arai W."/>
            <person name="Tsubouchi T."/>
            <person name="Morono Y."/>
            <person name="Uchiyama I."/>
            <person name="Ito T."/>
            <person name="Fujiyama A."/>
            <person name="Inagaki F."/>
            <person name="Takami H."/>
        </authorList>
    </citation>
    <scope>NUCLEOTIDE SEQUENCE</scope>
    <source>
        <strain evidence="1">Expedition CK06-06</strain>
    </source>
</reference>
<organism evidence="1">
    <name type="scientific">marine sediment metagenome</name>
    <dbReference type="NCBI Taxonomy" id="412755"/>
    <lineage>
        <taxon>unclassified sequences</taxon>
        <taxon>metagenomes</taxon>
        <taxon>ecological metagenomes</taxon>
    </lineage>
</organism>
<name>X0T8U7_9ZZZZ</name>
<protein>
    <submittedName>
        <fullName evidence="1">Uncharacterized protein</fullName>
    </submittedName>
</protein>
<accession>X0T8U7</accession>
<sequence length="97" mass="9420">ACVSGDVGPYQLTNGDVLTAETDAGGPTSSTAVNGVPVTIAGVGSTMASVLSGDTVGIRIDNGPQVNVIFAATDITAALVAARINLALGFTSAVVNT</sequence>